<comment type="similarity">
    <text evidence="2">Belongs to the major facilitator superfamily. Proton-dependent oligopeptide transporter (POT/PTR) (TC 2.A.17) family.</text>
</comment>
<evidence type="ECO:0000256" key="6">
    <source>
        <dbReference type="SAM" id="MobiDB-lite"/>
    </source>
</evidence>
<evidence type="ECO:0000256" key="5">
    <source>
        <dbReference type="ARBA" id="ARBA00023136"/>
    </source>
</evidence>
<evidence type="ECO:0000313" key="8">
    <source>
        <dbReference type="EMBL" id="VAH88563.1"/>
    </source>
</evidence>
<reference evidence="8 9" key="1">
    <citation type="submission" date="2017-09" db="EMBL/GenBank/DDBJ databases">
        <authorList>
            <consortium name="International Durum Wheat Genome Sequencing Consortium (IDWGSC)"/>
            <person name="Milanesi L."/>
        </authorList>
    </citation>
    <scope>NUCLEOTIDE SEQUENCE [LARGE SCALE GENOMIC DNA]</scope>
    <source>
        <strain evidence="9">cv. Svevo</strain>
    </source>
</reference>
<keyword evidence="3 7" id="KW-0812">Transmembrane</keyword>
<dbReference type="GO" id="GO:0016020">
    <property type="term" value="C:membrane"/>
    <property type="evidence" value="ECO:0007669"/>
    <property type="project" value="UniProtKB-SubCell"/>
</dbReference>
<dbReference type="EMBL" id="LT934117">
    <property type="protein sequence ID" value="VAH88563.1"/>
    <property type="molecule type" value="Genomic_DNA"/>
</dbReference>
<gene>
    <name evidence="8" type="ORF">TRITD_4Av1G028960</name>
</gene>
<feature type="transmembrane region" description="Helical" evidence="7">
    <location>
        <begin position="459"/>
        <end position="478"/>
    </location>
</feature>
<evidence type="ECO:0000256" key="2">
    <source>
        <dbReference type="ARBA" id="ARBA00005982"/>
    </source>
</evidence>
<dbReference type="Pfam" id="PF00854">
    <property type="entry name" value="PTR2"/>
    <property type="match status" value="1"/>
</dbReference>
<feature type="transmembrane region" description="Helical" evidence="7">
    <location>
        <begin position="197"/>
        <end position="216"/>
    </location>
</feature>
<protein>
    <submittedName>
        <fullName evidence="8">Uncharacterized protein</fullName>
    </submittedName>
</protein>
<feature type="transmembrane region" description="Helical" evidence="7">
    <location>
        <begin position="160"/>
        <end position="185"/>
    </location>
</feature>
<evidence type="ECO:0000256" key="7">
    <source>
        <dbReference type="SAM" id="Phobius"/>
    </source>
</evidence>
<dbReference type="InterPro" id="IPR036259">
    <property type="entry name" value="MFS_trans_sf"/>
</dbReference>
<keyword evidence="4 7" id="KW-1133">Transmembrane helix</keyword>
<comment type="subcellular location">
    <subcellularLocation>
        <location evidence="1">Membrane</location>
        <topology evidence="1">Multi-pass membrane protein</topology>
    </subcellularLocation>
</comment>
<proteinExistence type="inferred from homology"/>
<dbReference type="GO" id="GO:0022857">
    <property type="term" value="F:transmembrane transporter activity"/>
    <property type="evidence" value="ECO:0007669"/>
    <property type="project" value="InterPro"/>
</dbReference>
<evidence type="ECO:0000256" key="3">
    <source>
        <dbReference type="ARBA" id="ARBA00022692"/>
    </source>
</evidence>
<keyword evidence="9" id="KW-1185">Reference proteome</keyword>
<dbReference type="Gene3D" id="1.20.1250.20">
    <property type="entry name" value="MFS general substrate transporter like domains"/>
    <property type="match status" value="2"/>
</dbReference>
<feature type="compositionally biased region" description="Polar residues" evidence="6">
    <location>
        <begin position="99"/>
        <end position="108"/>
    </location>
</feature>
<evidence type="ECO:0000256" key="1">
    <source>
        <dbReference type="ARBA" id="ARBA00004141"/>
    </source>
</evidence>
<name>A0A9R0S4J0_TRITD</name>
<feature type="region of interest" description="Disordered" evidence="6">
    <location>
        <begin position="94"/>
        <end position="113"/>
    </location>
</feature>
<sequence>MEKVRRHVIHAYTLLDEGQGQQIFRGSAAWRVSSPRAPFVLSPHASSCSRSRSGLSAQSSSILRPRGHQARFFPCICKKNMVMDSTDRFDKSPLLDGGSSLQESTTEYTGDGSVGISGHPASRKHTGNWKASSLSIGTSYLAPLVGAFVADSYLGKYRTALISCTIFIMGMMLLLLSAALPLISAGPHAWTLWVDPISSRYIIFLVGLYMVGLGFFDKAAIVTLPDCESPGQLNKWKICTVTQVEELKILIRMFPIWSGMVLFAAVQEQMFSTFVEQGMTMEKHVGSFEIPAASFQSIDTLTVIMLVPIYERVLVPVIRKFTSRANGISSPQRIGIGLCFSMSSMVIAALVESNRLQIAQSEGLVHSKVTVPMSILWQGPQYFLLGVAEVFSNIGLTEFFYNESPDAMRSLCIAISLLNVSAGNYLSSFILSLVPVFTARGGSPGWIPDNLNEGHLDRFYLMMAGLSLLNILVFVFYARRYKCKKAS</sequence>
<organism evidence="8 9">
    <name type="scientific">Triticum turgidum subsp. durum</name>
    <name type="common">Durum wheat</name>
    <name type="synonym">Triticum durum</name>
    <dbReference type="NCBI Taxonomy" id="4567"/>
    <lineage>
        <taxon>Eukaryota</taxon>
        <taxon>Viridiplantae</taxon>
        <taxon>Streptophyta</taxon>
        <taxon>Embryophyta</taxon>
        <taxon>Tracheophyta</taxon>
        <taxon>Spermatophyta</taxon>
        <taxon>Magnoliopsida</taxon>
        <taxon>Liliopsida</taxon>
        <taxon>Poales</taxon>
        <taxon>Poaceae</taxon>
        <taxon>BOP clade</taxon>
        <taxon>Pooideae</taxon>
        <taxon>Triticodae</taxon>
        <taxon>Triticeae</taxon>
        <taxon>Triticinae</taxon>
        <taxon>Triticum</taxon>
    </lineage>
</organism>
<dbReference type="Proteomes" id="UP000324705">
    <property type="component" value="Chromosome 4A"/>
</dbReference>
<accession>A0A9R0S4J0</accession>
<dbReference type="InterPro" id="IPR000109">
    <property type="entry name" value="POT_fam"/>
</dbReference>
<keyword evidence="5 7" id="KW-0472">Membrane</keyword>
<evidence type="ECO:0000256" key="4">
    <source>
        <dbReference type="ARBA" id="ARBA00022989"/>
    </source>
</evidence>
<evidence type="ECO:0000313" key="9">
    <source>
        <dbReference type="Proteomes" id="UP000324705"/>
    </source>
</evidence>
<dbReference type="Gramene" id="TRITD4Av1G028960.5">
    <property type="protein sequence ID" value="TRITD4Av1G028960.5"/>
    <property type="gene ID" value="TRITD4Av1G028960"/>
</dbReference>
<dbReference type="PANTHER" id="PTHR11654">
    <property type="entry name" value="OLIGOPEPTIDE TRANSPORTER-RELATED"/>
    <property type="match status" value="1"/>
</dbReference>
<feature type="transmembrane region" description="Helical" evidence="7">
    <location>
        <begin position="413"/>
        <end position="439"/>
    </location>
</feature>
<dbReference type="AlphaFoldDB" id="A0A9R0S4J0"/>